<protein>
    <submittedName>
        <fullName evidence="2">Uncharacterized protein LOC142165853</fullName>
    </submittedName>
</protein>
<reference evidence="1" key="1">
    <citation type="journal article" date="2014" name="Nat. Commun.">
        <title>The tobacco genome sequence and its comparison with those of tomato and potato.</title>
        <authorList>
            <person name="Sierro N."/>
            <person name="Battey J.N."/>
            <person name="Ouadi S."/>
            <person name="Bakaher N."/>
            <person name="Bovet L."/>
            <person name="Willig A."/>
            <person name="Goepfert S."/>
            <person name="Peitsch M.C."/>
            <person name="Ivanov N.V."/>
        </authorList>
    </citation>
    <scope>NUCLEOTIDE SEQUENCE [LARGE SCALE GENOMIC DNA]</scope>
</reference>
<keyword evidence="1" id="KW-1185">Reference proteome</keyword>
<proteinExistence type="predicted"/>
<name>A0AC58S5R8_TOBAC</name>
<gene>
    <name evidence="2" type="primary">LOC142165853</name>
</gene>
<organism evidence="1 2">
    <name type="scientific">Nicotiana tabacum</name>
    <name type="common">Common tobacco</name>
    <dbReference type="NCBI Taxonomy" id="4097"/>
    <lineage>
        <taxon>Eukaryota</taxon>
        <taxon>Viridiplantae</taxon>
        <taxon>Streptophyta</taxon>
        <taxon>Embryophyta</taxon>
        <taxon>Tracheophyta</taxon>
        <taxon>Spermatophyta</taxon>
        <taxon>Magnoliopsida</taxon>
        <taxon>eudicotyledons</taxon>
        <taxon>Gunneridae</taxon>
        <taxon>Pentapetalae</taxon>
        <taxon>asterids</taxon>
        <taxon>lamiids</taxon>
        <taxon>Solanales</taxon>
        <taxon>Solanaceae</taxon>
        <taxon>Nicotianoideae</taxon>
        <taxon>Nicotianeae</taxon>
        <taxon>Nicotiana</taxon>
    </lineage>
</organism>
<dbReference type="Proteomes" id="UP000790787">
    <property type="component" value="Chromosome 11"/>
</dbReference>
<reference evidence="2" key="2">
    <citation type="submission" date="2025-08" db="UniProtKB">
        <authorList>
            <consortium name="RefSeq"/>
        </authorList>
    </citation>
    <scope>IDENTIFICATION</scope>
    <source>
        <tissue evidence="2">Leaf</tissue>
    </source>
</reference>
<accession>A0AC58S5R8</accession>
<evidence type="ECO:0000313" key="2">
    <source>
        <dbReference type="RefSeq" id="XP_075080333.1"/>
    </source>
</evidence>
<evidence type="ECO:0000313" key="1">
    <source>
        <dbReference type="Proteomes" id="UP000790787"/>
    </source>
</evidence>
<sequence>MVNANQMDWSKKLDDALRAYRMAYKTPIRMSPYPLVFGYTFHFLVELEYKAMWALKKLNLDWNGAANLQNKEFKAGDLELLFNLRLRMFPGKLQSKRSDPFEIVGVTPFGALDLKNKNNEIF</sequence>
<dbReference type="RefSeq" id="XP_075080333.1">
    <property type="nucleotide sequence ID" value="XM_075224232.1"/>
</dbReference>